<dbReference type="RefSeq" id="WP_135589010.1">
    <property type="nucleotide sequence ID" value="NZ_RQEP01000018.1"/>
</dbReference>
<protein>
    <submittedName>
        <fullName evidence="2">Uncharacterized protein</fullName>
    </submittedName>
</protein>
<dbReference type="EMBL" id="RQEP01000018">
    <property type="protein sequence ID" value="TGK00987.1"/>
    <property type="molecule type" value="Genomic_DNA"/>
</dbReference>
<gene>
    <name evidence="2" type="ORF">EHO59_13795</name>
</gene>
<evidence type="ECO:0000256" key="1">
    <source>
        <dbReference type="SAM" id="Phobius"/>
    </source>
</evidence>
<keyword evidence="1" id="KW-1133">Transmembrane helix</keyword>
<feature type="transmembrane region" description="Helical" evidence="1">
    <location>
        <begin position="135"/>
        <end position="156"/>
    </location>
</feature>
<keyword evidence="1" id="KW-0812">Transmembrane</keyword>
<dbReference type="AlphaFoldDB" id="A0A4R9FSU4"/>
<feature type="transmembrane region" description="Helical" evidence="1">
    <location>
        <begin position="72"/>
        <end position="90"/>
    </location>
</feature>
<evidence type="ECO:0000313" key="2">
    <source>
        <dbReference type="EMBL" id="TGK00987.1"/>
    </source>
</evidence>
<reference evidence="2" key="1">
    <citation type="journal article" date="2019" name="PLoS Negl. Trop. Dis.">
        <title>Revisiting the worldwide diversity of Leptospira species in the environment.</title>
        <authorList>
            <person name="Vincent A.T."/>
            <person name="Schiettekatte O."/>
            <person name="Bourhy P."/>
            <person name="Veyrier F.J."/>
            <person name="Picardeau M."/>
        </authorList>
    </citation>
    <scope>NUCLEOTIDE SEQUENCE [LARGE SCALE GENOMIC DNA]</scope>
    <source>
        <strain evidence="2">SSS9</strain>
    </source>
</reference>
<proteinExistence type="predicted"/>
<accession>A0A4R9FSU4</accession>
<feature type="transmembrane region" description="Helical" evidence="1">
    <location>
        <begin position="163"/>
        <end position="186"/>
    </location>
</feature>
<feature type="transmembrane region" description="Helical" evidence="1">
    <location>
        <begin position="44"/>
        <end position="66"/>
    </location>
</feature>
<feature type="transmembrane region" description="Helical" evidence="1">
    <location>
        <begin position="206"/>
        <end position="230"/>
    </location>
</feature>
<dbReference type="Proteomes" id="UP000297453">
    <property type="component" value="Unassembled WGS sequence"/>
</dbReference>
<keyword evidence="3" id="KW-1185">Reference proteome</keyword>
<comment type="caution">
    <text evidence="2">The sequence shown here is derived from an EMBL/GenBank/DDBJ whole genome shotgun (WGS) entry which is preliminary data.</text>
</comment>
<organism evidence="2 3">
    <name type="scientific">Leptospira semungkisensis</name>
    <dbReference type="NCBI Taxonomy" id="2484985"/>
    <lineage>
        <taxon>Bacteria</taxon>
        <taxon>Pseudomonadati</taxon>
        <taxon>Spirochaetota</taxon>
        <taxon>Spirochaetia</taxon>
        <taxon>Leptospirales</taxon>
        <taxon>Leptospiraceae</taxon>
        <taxon>Leptospira</taxon>
    </lineage>
</organism>
<evidence type="ECO:0000313" key="3">
    <source>
        <dbReference type="Proteomes" id="UP000297453"/>
    </source>
</evidence>
<feature type="transmembrane region" description="Helical" evidence="1">
    <location>
        <begin position="6"/>
        <end position="24"/>
    </location>
</feature>
<sequence>MNLINLVTCALGILTPILFSRLLLKGIGALDVDQGVKQKLRIRIVTFITVWVALVWGLTIAGVFSYQSGDIIPRYLFALTIPVLIGVMMLRMPRFVRLISGIPLELLVGVQVFRLLGFVFILVARNGEGPKDFELAGYGDILTGLTAALAGILLFMKIRTAPIMAWIFTMVGMLDLLNVARILLVFDPIWSNSTPSSIAAGRFPMMLVLGLVAPIALLLHVYAIRGLILFNKKS</sequence>
<name>A0A4R9FSU4_9LEPT</name>
<feature type="transmembrane region" description="Helical" evidence="1">
    <location>
        <begin position="102"/>
        <end position="123"/>
    </location>
</feature>
<keyword evidence="1" id="KW-0472">Membrane</keyword>